<dbReference type="PANTHER" id="PTHR10724">
    <property type="entry name" value="30S RIBOSOMAL PROTEIN S1"/>
    <property type="match status" value="1"/>
</dbReference>
<dbReference type="SUPFAM" id="SSF53098">
    <property type="entry name" value="Ribonuclease H-like"/>
    <property type="match status" value="1"/>
</dbReference>
<dbReference type="PANTHER" id="PTHR10724:SF10">
    <property type="entry name" value="S1 RNA-BINDING DOMAIN-CONTAINING PROTEIN 1"/>
    <property type="match status" value="1"/>
</dbReference>
<dbReference type="InterPro" id="IPR023323">
    <property type="entry name" value="Tex-like_dom_sf"/>
</dbReference>
<dbReference type="Pfam" id="PF16921">
    <property type="entry name" value="Tex_YqgF"/>
    <property type="match status" value="1"/>
</dbReference>
<dbReference type="Pfam" id="PF12836">
    <property type="entry name" value="HHH_3"/>
    <property type="match status" value="1"/>
</dbReference>
<dbReference type="InterPro" id="IPR041692">
    <property type="entry name" value="HHH_9"/>
</dbReference>
<dbReference type="InterPro" id="IPR037027">
    <property type="entry name" value="YqgF/RNaseH-like_dom_sf"/>
</dbReference>
<dbReference type="InterPro" id="IPR006641">
    <property type="entry name" value="YqgF/RNaseH-like_dom"/>
</dbReference>
<dbReference type="InterPro" id="IPR023319">
    <property type="entry name" value="Tex-like_HTH_dom_sf"/>
</dbReference>
<dbReference type="FunFam" id="1.10.10.650:FF:000001">
    <property type="entry name" value="S1 RNA-binding domain 1"/>
    <property type="match status" value="1"/>
</dbReference>
<dbReference type="Pfam" id="PF00575">
    <property type="entry name" value="S1"/>
    <property type="match status" value="1"/>
</dbReference>
<evidence type="ECO:0000313" key="2">
    <source>
        <dbReference type="EMBL" id="TCS91591.1"/>
    </source>
</evidence>
<dbReference type="Gene3D" id="2.40.50.140">
    <property type="entry name" value="Nucleic acid-binding proteins"/>
    <property type="match status" value="1"/>
</dbReference>
<dbReference type="GO" id="GO:0006139">
    <property type="term" value="P:nucleobase-containing compound metabolic process"/>
    <property type="evidence" value="ECO:0007669"/>
    <property type="project" value="InterPro"/>
</dbReference>
<proteinExistence type="predicted"/>
<dbReference type="Gene3D" id="1.10.150.310">
    <property type="entry name" value="Tex RuvX-like domain-like"/>
    <property type="match status" value="1"/>
</dbReference>
<evidence type="ECO:0000313" key="3">
    <source>
        <dbReference type="Proteomes" id="UP000294567"/>
    </source>
</evidence>
<name>A0A4R3L0P0_9FIRM</name>
<dbReference type="FunFam" id="2.40.50.140:FF:000051">
    <property type="entry name" value="RNA-binding transcriptional accessory protein"/>
    <property type="match status" value="1"/>
</dbReference>
<reference evidence="2 3" key="1">
    <citation type="submission" date="2019-03" db="EMBL/GenBank/DDBJ databases">
        <title>Genomic Encyclopedia of Type Strains, Phase IV (KMG-IV): sequencing the most valuable type-strain genomes for metagenomic binning, comparative biology and taxonomic classification.</title>
        <authorList>
            <person name="Goeker M."/>
        </authorList>
    </citation>
    <scope>NUCLEOTIDE SEQUENCE [LARGE SCALE GENOMIC DNA]</scope>
    <source>
        <strain evidence="2 3">DSM 26752</strain>
    </source>
</reference>
<dbReference type="CDD" id="cd05685">
    <property type="entry name" value="S1_Tex"/>
    <property type="match status" value="1"/>
</dbReference>
<dbReference type="InterPro" id="IPR012340">
    <property type="entry name" value="NA-bd_OB-fold"/>
</dbReference>
<dbReference type="Gene3D" id="3.30.420.140">
    <property type="entry name" value="YqgF/RNase H-like domain"/>
    <property type="match status" value="1"/>
</dbReference>
<evidence type="ECO:0000259" key="1">
    <source>
        <dbReference type="PROSITE" id="PS50126"/>
    </source>
</evidence>
<organism evidence="2 3">
    <name type="scientific">Keratinibaculum paraultunense</name>
    <dbReference type="NCBI Taxonomy" id="1278232"/>
    <lineage>
        <taxon>Bacteria</taxon>
        <taxon>Bacillati</taxon>
        <taxon>Bacillota</taxon>
        <taxon>Tissierellia</taxon>
        <taxon>Tissierellales</taxon>
        <taxon>Tepidimicrobiaceae</taxon>
        <taxon>Keratinibaculum</taxon>
    </lineage>
</organism>
<comment type="caution">
    <text evidence="2">The sequence shown here is derived from an EMBL/GenBank/DDBJ whole genome shotgun (WGS) entry which is preliminary data.</text>
</comment>
<dbReference type="InterPro" id="IPR012337">
    <property type="entry name" value="RNaseH-like_sf"/>
</dbReference>
<dbReference type="SMART" id="SM00316">
    <property type="entry name" value="S1"/>
    <property type="match status" value="1"/>
</dbReference>
<dbReference type="InterPro" id="IPR010994">
    <property type="entry name" value="RuvA_2-like"/>
</dbReference>
<dbReference type="Gene3D" id="1.10.10.650">
    <property type="entry name" value="RuvA domain 2-like"/>
    <property type="match status" value="1"/>
</dbReference>
<dbReference type="InterPro" id="IPR018974">
    <property type="entry name" value="Tex-like_N"/>
</dbReference>
<dbReference type="FunFam" id="3.30.420.140:FF:000001">
    <property type="entry name" value="RNA-binding transcriptional accessory protein"/>
    <property type="match status" value="1"/>
</dbReference>
<dbReference type="GO" id="GO:0005737">
    <property type="term" value="C:cytoplasm"/>
    <property type="evidence" value="ECO:0007669"/>
    <property type="project" value="UniProtKB-ARBA"/>
</dbReference>
<dbReference type="InterPro" id="IPR044146">
    <property type="entry name" value="S1_Tex"/>
</dbReference>
<dbReference type="Gene3D" id="1.10.3500.10">
    <property type="entry name" value="Tex N-terminal region-like"/>
    <property type="match status" value="1"/>
</dbReference>
<dbReference type="GO" id="GO:0006412">
    <property type="term" value="P:translation"/>
    <property type="evidence" value="ECO:0007669"/>
    <property type="project" value="TreeGrafter"/>
</dbReference>
<dbReference type="EMBL" id="SMAE01000001">
    <property type="protein sequence ID" value="TCS91591.1"/>
    <property type="molecule type" value="Genomic_DNA"/>
</dbReference>
<dbReference type="InterPro" id="IPR003029">
    <property type="entry name" value="S1_domain"/>
</dbReference>
<dbReference type="Pfam" id="PF22706">
    <property type="entry name" value="Tex_central_region"/>
    <property type="match status" value="1"/>
</dbReference>
<dbReference type="SUPFAM" id="SSF158832">
    <property type="entry name" value="Tex N-terminal region-like"/>
    <property type="match status" value="1"/>
</dbReference>
<gene>
    <name evidence="2" type="ORF">EDD65_10193</name>
</gene>
<dbReference type="Pfam" id="PF17674">
    <property type="entry name" value="HHH_9"/>
    <property type="match status" value="1"/>
</dbReference>
<feature type="domain" description="S1 motif" evidence="1">
    <location>
        <begin position="628"/>
        <end position="697"/>
    </location>
</feature>
<accession>A0A4R3L0P0</accession>
<dbReference type="PROSITE" id="PS50126">
    <property type="entry name" value="S1"/>
    <property type="match status" value="1"/>
</dbReference>
<dbReference type="RefSeq" id="WP_202690560.1">
    <property type="nucleotide sequence ID" value="NZ_CP068564.1"/>
</dbReference>
<dbReference type="SMART" id="SM00732">
    <property type="entry name" value="YqgFc"/>
    <property type="match status" value="1"/>
</dbReference>
<dbReference type="AlphaFoldDB" id="A0A4R3L0P0"/>
<sequence length="699" mass="79660">MNIIKILMNEFKLKSFQVENTVKLIDEGNTIPFIARYRKEQTGNLNDVTLRKLYDRLNYLRNLENRQEEVIRLIDEQGKLTEDLKENILRAETLQRVEDLYRPYKPKRRTRATIAREKGLEGLANTILDQNIKKGFLKKEALKYIDEEKGVSSEKEALEGAMDIIAEIISDNAEYRDLIRKIAYERGIIQVEAVQKNKESVYEMYYDYKEAVKTIVNHRILAINRGEKEKILRVNLVLPEEEILLKLKSLIITNKEGDTFHYLKLAIEDSYKRLIFPSIEREIRSILTERAEEEAINVFAFNLKPLLMQPPISGKVVMGIDPGFRTGCKVAVVDDTGKLLSTTTVYPTEPQKKIEETKKEWKKLIDKYDVDIIAIGNGTASRETELVVADLIKDLDKDISYVIVSEAGASVYSASVVGQEEFPDLDVSLRGAVSIARRLQDPLAELVKIEPRHIGVGQYQHDLNQSKLNEALTAVVEDCVNTVGVDLNTASVSLLKYVSGISSRIASNIIKYREQNGKFSSRNELLKVKGIGNKTFTQCAGFLRIPEGDNILDNTAVHPESYSVAEELLNMNFYEKDIKYLSRKLNVGYHTLKDIIEELKKPGRDPRDKMPKPIFRTDVLKIEDLKENMVLTGTVRNVVDFGVFVDIGIEEDGLVHISELSNRYIKHPKEIVKVGDIVKVKILNVDKSRGRISLSMKQL</sequence>
<keyword evidence="3" id="KW-1185">Reference proteome</keyword>
<dbReference type="Proteomes" id="UP000294567">
    <property type="component" value="Unassembled WGS sequence"/>
</dbReference>
<dbReference type="InterPro" id="IPR032639">
    <property type="entry name" value="Tex_YqgF"/>
</dbReference>
<dbReference type="InterPro" id="IPR055179">
    <property type="entry name" value="Tex-like_central_region"/>
</dbReference>
<dbReference type="SUPFAM" id="SSF50249">
    <property type="entry name" value="Nucleic acid-binding proteins"/>
    <property type="match status" value="1"/>
</dbReference>
<dbReference type="InterPro" id="IPR050437">
    <property type="entry name" value="Ribos_protein_bS1-like"/>
</dbReference>
<dbReference type="Pfam" id="PF09371">
    <property type="entry name" value="Tex_N"/>
    <property type="match status" value="1"/>
</dbReference>
<dbReference type="GO" id="GO:0003735">
    <property type="term" value="F:structural constituent of ribosome"/>
    <property type="evidence" value="ECO:0007669"/>
    <property type="project" value="TreeGrafter"/>
</dbReference>
<protein>
    <recommendedName>
        <fullName evidence="1">S1 motif domain-containing protein</fullName>
    </recommendedName>
</protein>
<dbReference type="SUPFAM" id="SSF47781">
    <property type="entry name" value="RuvA domain 2-like"/>
    <property type="match status" value="2"/>
</dbReference>
<dbReference type="GO" id="GO:0003729">
    <property type="term" value="F:mRNA binding"/>
    <property type="evidence" value="ECO:0007669"/>
    <property type="project" value="UniProtKB-ARBA"/>
</dbReference>